<keyword evidence="2" id="KW-1185">Reference proteome</keyword>
<name>A0ABV0QF94_9TELE</name>
<gene>
    <name evidence="1" type="ORF">XENOCAPTIV_030075</name>
</gene>
<evidence type="ECO:0000313" key="1">
    <source>
        <dbReference type="EMBL" id="MEQ2194491.1"/>
    </source>
</evidence>
<dbReference type="Proteomes" id="UP001434883">
    <property type="component" value="Unassembled WGS sequence"/>
</dbReference>
<accession>A0ABV0QF94</accession>
<reference evidence="1 2" key="1">
    <citation type="submission" date="2021-06" db="EMBL/GenBank/DDBJ databases">
        <authorList>
            <person name="Palmer J.M."/>
        </authorList>
    </citation>
    <scope>NUCLEOTIDE SEQUENCE [LARGE SCALE GENOMIC DNA]</scope>
    <source>
        <strain evidence="1 2">XC_2019</strain>
        <tissue evidence="1">Muscle</tissue>
    </source>
</reference>
<comment type="caution">
    <text evidence="1">The sequence shown here is derived from an EMBL/GenBank/DDBJ whole genome shotgun (WGS) entry which is preliminary data.</text>
</comment>
<evidence type="ECO:0000313" key="2">
    <source>
        <dbReference type="Proteomes" id="UP001434883"/>
    </source>
</evidence>
<sequence>TDDAETQVDQLTPLMDSIKKEAGETVLTHMEERLAAPQLHPPPSISMWSTPCSYSYMLEHLIQFDLYTDQLQQLKHLPEDTRTTLVSELL</sequence>
<proteinExistence type="predicted"/>
<dbReference type="EMBL" id="JAHRIN010009310">
    <property type="protein sequence ID" value="MEQ2194491.1"/>
    <property type="molecule type" value="Genomic_DNA"/>
</dbReference>
<organism evidence="1 2">
    <name type="scientific">Xenoophorus captivus</name>
    <dbReference type="NCBI Taxonomy" id="1517983"/>
    <lineage>
        <taxon>Eukaryota</taxon>
        <taxon>Metazoa</taxon>
        <taxon>Chordata</taxon>
        <taxon>Craniata</taxon>
        <taxon>Vertebrata</taxon>
        <taxon>Euteleostomi</taxon>
        <taxon>Actinopterygii</taxon>
        <taxon>Neopterygii</taxon>
        <taxon>Teleostei</taxon>
        <taxon>Neoteleostei</taxon>
        <taxon>Acanthomorphata</taxon>
        <taxon>Ovalentaria</taxon>
        <taxon>Atherinomorphae</taxon>
        <taxon>Cyprinodontiformes</taxon>
        <taxon>Goodeidae</taxon>
        <taxon>Xenoophorus</taxon>
    </lineage>
</organism>
<protein>
    <submittedName>
        <fullName evidence="1">Uncharacterized protein</fullName>
    </submittedName>
</protein>
<feature type="non-terminal residue" evidence="1">
    <location>
        <position position="1"/>
    </location>
</feature>